<sequence>MVYNTLRCLIKGSLKIMPKTKANRAIELLRLVQQVLESGNEDDVAKQLPNDKAKDNRGKNQPVGDYPNSPLRFKGWIH</sequence>
<proteinExistence type="predicted"/>
<reference evidence="2" key="1">
    <citation type="journal article" date="2015" name="Nature">
        <title>Complex archaea that bridge the gap between prokaryotes and eukaryotes.</title>
        <authorList>
            <person name="Spang A."/>
            <person name="Saw J.H."/>
            <person name="Jorgensen S.L."/>
            <person name="Zaremba-Niedzwiedzka K."/>
            <person name="Martijn J."/>
            <person name="Lind A.E."/>
            <person name="van Eijk R."/>
            <person name="Schleper C."/>
            <person name="Guy L."/>
            <person name="Ettema T.J."/>
        </authorList>
    </citation>
    <scope>NUCLEOTIDE SEQUENCE</scope>
</reference>
<evidence type="ECO:0000256" key="1">
    <source>
        <dbReference type="SAM" id="MobiDB-lite"/>
    </source>
</evidence>
<organism evidence="2">
    <name type="scientific">marine sediment metagenome</name>
    <dbReference type="NCBI Taxonomy" id="412755"/>
    <lineage>
        <taxon>unclassified sequences</taxon>
        <taxon>metagenomes</taxon>
        <taxon>ecological metagenomes</taxon>
    </lineage>
</organism>
<accession>A0A0F9KLW7</accession>
<name>A0A0F9KLW7_9ZZZZ</name>
<comment type="caution">
    <text evidence="2">The sequence shown here is derived from an EMBL/GenBank/DDBJ whole genome shotgun (WGS) entry which is preliminary data.</text>
</comment>
<protein>
    <submittedName>
        <fullName evidence="2">Uncharacterized protein</fullName>
    </submittedName>
</protein>
<dbReference type="EMBL" id="LAZR01014707">
    <property type="protein sequence ID" value="KKM16290.1"/>
    <property type="molecule type" value="Genomic_DNA"/>
</dbReference>
<feature type="compositionally biased region" description="Basic and acidic residues" evidence="1">
    <location>
        <begin position="43"/>
        <end position="58"/>
    </location>
</feature>
<evidence type="ECO:0000313" key="2">
    <source>
        <dbReference type="EMBL" id="KKM16290.1"/>
    </source>
</evidence>
<feature type="region of interest" description="Disordered" evidence="1">
    <location>
        <begin position="39"/>
        <end position="78"/>
    </location>
</feature>
<gene>
    <name evidence="2" type="ORF">LCGC14_1687350</name>
</gene>
<dbReference type="AlphaFoldDB" id="A0A0F9KLW7"/>